<dbReference type="GO" id="GO:0005737">
    <property type="term" value="C:cytoplasm"/>
    <property type="evidence" value="ECO:0007669"/>
    <property type="project" value="TreeGrafter"/>
</dbReference>
<feature type="domain" description="Acyl-CoA oxidase/dehydrogenase middle" evidence="8">
    <location>
        <begin position="158"/>
        <end position="238"/>
    </location>
</feature>
<dbReference type="AlphaFoldDB" id="A0A8T9BDN4"/>
<dbReference type="Pfam" id="PF02770">
    <property type="entry name" value="Acyl-CoA_dh_M"/>
    <property type="match status" value="1"/>
</dbReference>
<keyword evidence="11" id="KW-1185">Reference proteome</keyword>
<evidence type="ECO:0000256" key="5">
    <source>
        <dbReference type="ARBA" id="ARBA00023002"/>
    </source>
</evidence>
<keyword evidence="4 6" id="KW-0274">FAD</keyword>
<sequence>MSAFDLASITPFAEPLWYSRGKSVYYDSSHERLRKAVRAYVDEKITPNCAEWETQGFVPKEVLAEHSRRGFTAVAINPAAVSSHMGNIKLPGDIEPGKWDGFHDLICIDELARCGYLGVVWALGCGDSIGCPPVVNFGSDAQKKAWLPSVINGESRFCLGVTEIAGSDVANISTTAERRGDVYVVNGAKKWITNGMWATHCTAAVRTGAPGKNGISALVIPLNSKGVSRRKILNSGVAASGNSNPIWLRFPIADYLGSTYLEFDDVEVPVSNLLGEENKGFKIIMSNSDFNHERLWLACTSLRLARICLTDAYSYALERTTFGKHLIEHQAIKTKFTTIGADILPAHAFMESLVALGDANKHAEPRYGGLIALLKVVAGRALEKTVRETQQVMGGLGYSRTGKGARIEQISRDMRVMVIGGGSEEILSELAFVQEKKDLGTIRGESLRSSKL</sequence>
<dbReference type="SUPFAM" id="SSF56645">
    <property type="entry name" value="Acyl-CoA dehydrogenase NM domain-like"/>
    <property type="match status" value="1"/>
</dbReference>
<dbReference type="PANTHER" id="PTHR48083:SF17">
    <property type="entry name" value="ACYL-COA DEHYDROGENASE (AFU_ORTHOLOGUE AFUA_2G16630)-RELATED"/>
    <property type="match status" value="1"/>
</dbReference>
<feature type="domain" description="Acyl-CoA dehydrogenase/oxidase C-terminal" evidence="7">
    <location>
        <begin position="278"/>
        <end position="428"/>
    </location>
</feature>
<dbReference type="GO" id="GO:0003995">
    <property type="term" value="F:acyl-CoA dehydrogenase activity"/>
    <property type="evidence" value="ECO:0007669"/>
    <property type="project" value="TreeGrafter"/>
</dbReference>
<dbReference type="Pfam" id="PF00441">
    <property type="entry name" value="Acyl-CoA_dh_1"/>
    <property type="match status" value="1"/>
</dbReference>
<feature type="domain" description="Acyl-CoA dehydrogenase/oxidase N-terminal" evidence="9">
    <location>
        <begin position="29"/>
        <end position="154"/>
    </location>
</feature>
<dbReference type="Proteomes" id="UP000469559">
    <property type="component" value="Unassembled WGS sequence"/>
</dbReference>
<keyword evidence="5 6" id="KW-0560">Oxidoreductase</keyword>
<dbReference type="InterPro" id="IPR046373">
    <property type="entry name" value="Acyl-CoA_Oxase/DH_mid-dom_sf"/>
</dbReference>
<dbReference type="EMBL" id="QGMF01000241">
    <property type="protein sequence ID" value="TVY17586.1"/>
    <property type="molecule type" value="Genomic_DNA"/>
</dbReference>
<keyword evidence="3 6" id="KW-0285">Flavoprotein</keyword>
<protein>
    <submittedName>
        <fullName evidence="10">Acyl-CoA dehydrogenase apdG</fullName>
    </submittedName>
</protein>
<dbReference type="GO" id="GO:0050660">
    <property type="term" value="F:flavin adenine dinucleotide binding"/>
    <property type="evidence" value="ECO:0007669"/>
    <property type="project" value="InterPro"/>
</dbReference>
<evidence type="ECO:0000256" key="2">
    <source>
        <dbReference type="ARBA" id="ARBA00009347"/>
    </source>
</evidence>
<dbReference type="InterPro" id="IPR009100">
    <property type="entry name" value="AcylCoA_DH/oxidase_NM_dom_sf"/>
</dbReference>
<gene>
    <name evidence="10" type="primary">apdG_0</name>
    <name evidence="10" type="ORF">LARI1_G003028</name>
</gene>
<dbReference type="PANTHER" id="PTHR48083">
    <property type="entry name" value="MEDIUM-CHAIN SPECIFIC ACYL-COA DEHYDROGENASE, MITOCHONDRIAL-RELATED"/>
    <property type="match status" value="1"/>
</dbReference>
<dbReference type="GO" id="GO:0033539">
    <property type="term" value="P:fatty acid beta-oxidation using acyl-CoA dehydrogenase"/>
    <property type="evidence" value="ECO:0007669"/>
    <property type="project" value="TreeGrafter"/>
</dbReference>
<dbReference type="InterPro" id="IPR036250">
    <property type="entry name" value="AcylCo_DH-like_C"/>
</dbReference>
<reference evidence="10 11" key="1">
    <citation type="submission" date="2018-05" db="EMBL/GenBank/DDBJ databases">
        <title>Whole genome sequencing for identification of molecular markers to develop diagnostic detection tools for the regulated plant pathogen Lachnellula willkommii.</title>
        <authorList>
            <person name="Giroux E."/>
            <person name="Bilodeau G."/>
        </authorList>
    </citation>
    <scope>NUCLEOTIDE SEQUENCE [LARGE SCALE GENOMIC DNA]</scope>
    <source>
        <strain evidence="10 11">CBS 203.66</strain>
    </source>
</reference>
<evidence type="ECO:0000256" key="4">
    <source>
        <dbReference type="ARBA" id="ARBA00022827"/>
    </source>
</evidence>
<dbReference type="Pfam" id="PF02771">
    <property type="entry name" value="Acyl-CoA_dh_N"/>
    <property type="match status" value="1"/>
</dbReference>
<evidence type="ECO:0000259" key="8">
    <source>
        <dbReference type="Pfam" id="PF02770"/>
    </source>
</evidence>
<comment type="similarity">
    <text evidence="2 6">Belongs to the acyl-CoA dehydrogenase family.</text>
</comment>
<comment type="caution">
    <text evidence="10">The sequence shown here is derived from an EMBL/GenBank/DDBJ whole genome shotgun (WGS) entry which is preliminary data.</text>
</comment>
<dbReference type="OrthoDB" id="10254877at2759"/>
<dbReference type="InterPro" id="IPR050741">
    <property type="entry name" value="Acyl-CoA_dehydrogenase"/>
</dbReference>
<evidence type="ECO:0000256" key="3">
    <source>
        <dbReference type="ARBA" id="ARBA00022630"/>
    </source>
</evidence>
<accession>A0A8T9BDN4</accession>
<dbReference type="InterPro" id="IPR006091">
    <property type="entry name" value="Acyl-CoA_Oxase/DH_mid-dom"/>
</dbReference>
<evidence type="ECO:0000256" key="6">
    <source>
        <dbReference type="RuleBase" id="RU362125"/>
    </source>
</evidence>
<proteinExistence type="inferred from homology"/>
<name>A0A8T9BDN4_9HELO</name>
<dbReference type="InterPro" id="IPR009075">
    <property type="entry name" value="AcylCo_DH/oxidase_C"/>
</dbReference>
<evidence type="ECO:0000256" key="1">
    <source>
        <dbReference type="ARBA" id="ARBA00001974"/>
    </source>
</evidence>
<dbReference type="InterPro" id="IPR037069">
    <property type="entry name" value="AcylCoA_DH/ox_N_sf"/>
</dbReference>
<dbReference type="Gene3D" id="2.40.110.10">
    <property type="entry name" value="Butyryl-CoA Dehydrogenase, subunit A, domain 2"/>
    <property type="match status" value="1"/>
</dbReference>
<dbReference type="InterPro" id="IPR013786">
    <property type="entry name" value="AcylCoA_DH/ox_N"/>
</dbReference>
<dbReference type="Gene3D" id="1.20.140.10">
    <property type="entry name" value="Butyryl-CoA Dehydrogenase, subunit A, domain 3"/>
    <property type="match status" value="1"/>
</dbReference>
<evidence type="ECO:0000313" key="11">
    <source>
        <dbReference type="Proteomes" id="UP000469559"/>
    </source>
</evidence>
<dbReference type="Gene3D" id="1.10.540.10">
    <property type="entry name" value="Acyl-CoA dehydrogenase/oxidase, N-terminal domain"/>
    <property type="match status" value="1"/>
</dbReference>
<evidence type="ECO:0000259" key="9">
    <source>
        <dbReference type="Pfam" id="PF02771"/>
    </source>
</evidence>
<evidence type="ECO:0000313" key="10">
    <source>
        <dbReference type="EMBL" id="TVY17586.1"/>
    </source>
</evidence>
<dbReference type="SUPFAM" id="SSF47203">
    <property type="entry name" value="Acyl-CoA dehydrogenase C-terminal domain-like"/>
    <property type="match status" value="1"/>
</dbReference>
<organism evidence="10 11">
    <name type="scientific">Lachnellula arida</name>
    <dbReference type="NCBI Taxonomy" id="1316785"/>
    <lineage>
        <taxon>Eukaryota</taxon>
        <taxon>Fungi</taxon>
        <taxon>Dikarya</taxon>
        <taxon>Ascomycota</taxon>
        <taxon>Pezizomycotina</taxon>
        <taxon>Leotiomycetes</taxon>
        <taxon>Helotiales</taxon>
        <taxon>Lachnaceae</taxon>
        <taxon>Lachnellula</taxon>
    </lineage>
</organism>
<comment type="cofactor">
    <cofactor evidence="1 6">
        <name>FAD</name>
        <dbReference type="ChEBI" id="CHEBI:57692"/>
    </cofactor>
</comment>
<evidence type="ECO:0000259" key="7">
    <source>
        <dbReference type="Pfam" id="PF00441"/>
    </source>
</evidence>